<dbReference type="Pfam" id="PF00293">
    <property type="entry name" value="NUDIX"/>
    <property type="match status" value="1"/>
</dbReference>
<evidence type="ECO:0000259" key="2">
    <source>
        <dbReference type="PROSITE" id="PS51462"/>
    </source>
</evidence>
<dbReference type="SUPFAM" id="SSF55811">
    <property type="entry name" value="Nudix"/>
    <property type="match status" value="1"/>
</dbReference>
<reference evidence="3 4" key="1">
    <citation type="submission" date="2018-11" db="EMBL/GenBank/DDBJ databases">
        <title>Sequencing the genomes of 1000 actinobacteria strains.</title>
        <authorList>
            <person name="Klenk H.-P."/>
        </authorList>
    </citation>
    <scope>NUCLEOTIDE SEQUENCE [LARGE SCALE GENOMIC DNA]</scope>
    <source>
        <strain evidence="3 4">DSM 13521</strain>
    </source>
</reference>
<dbReference type="RefSeq" id="WP_123740348.1">
    <property type="nucleotide sequence ID" value="NZ_RKHQ01000002.1"/>
</dbReference>
<dbReference type="EMBL" id="RKHQ01000002">
    <property type="protein sequence ID" value="ROR93374.1"/>
    <property type="molecule type" value="Genomic_DNA"/>
</dbReference>
<dbReference type="SUPFAM" id="SSF46785">
    <property type="entry name" value="Winged helix' DNA-binding domain"/>
    <property type="match status" value="1"/>
</dbReference>
<accession>A0A3N2D1M2</accession>
<dbReference type="PROSITE" id="PS51462">
    <property type="entry name" value="NUDIX"/>
    <property type="match status" value="1"/>
</dbReference>
<feature type="region of interest" description="Disordered" evidence="1">
    <location>
        <begin position="205"/>
        <end position="248"/>
    </location>
</feature>
<name>A0A3N2D1M2_9MICO</name>
<dbReference type="InterPro" id="IPR015797">
    <property type="entry name" value="NUDIX_hydrolase-like_dom_sf"/>
</dbReference>
<dbReference type="Pfam" id="PF21906">
    <property type="entry name" value="WHD_NrtR"/>
    <property type="match status" value="1"/>
</dbReference>
<dbReference type="Gene3D" id="1.10.10.10">
    <property type="entry name" value="Winged helix-like DNA-binding domain superfamily/Winged helix DNA-binding domain"/>
    <property type="match status" value="1"/>
</dbReference>
<keyword evidence="4" id="KW-1185">Reference proteome</keyword>
<dbReference type="InterPro" id="IPR036388">
    <property type="entry name" value="WH-like_DNA-bd_sf"/>
</dbReference>
<feature type="domain" description="Nudix hydrolase" evidence="2">
    <location>
        <begin position="13"/>
        <end position="147"/>
    </location>
</feature>
<dbReference type="OrthoDB" id="9786141at2"/>
<dbReference type="InterPro" id="IPR000086">
    <property type="entry name" value="NUDIX_hydrolase_dom"/>
</dbReference>
<comment type="caution">
    <text evidence="3">The sequence shown here is derived from an EMBL/GenBank/DDBJ whole genome shotgun (WGS) entry which is preliminary data.</text>
</comment>
<gene>
    <name evidence="3" type="ORF">EDD28_2786</name>
</gene>
<evidence type="ECO:0000313" key="4">
    <source>
        <dbReference type="Proteomes" id="UP000275356"/>
    </source>
</evidence>
<dbReference type="PANTHER" id="PTHR43736">
    <property type="entry name" value="ADP-RIBOSE PYROPHOSPHATASE"/>
    <property type="match status" value="1"/>
</dbReference>
<dbReference type="InterPro" id="IPR036390">
    <property type="entry name" value="WH_DNA-bd_sf"/>
</dbReference>
<sequence length="248" mass="27539">MTSDARPEYPAFGVTADLVVLAVREGRLCVALVRRRDEPYAGRLALPGGFVSRHGLDDTLEETALRELREETGIEPDEVHLEQVKTYWRRGRDPRQEVVTVAWLALGPIHGDLRAGSDAASADWYPVEDALAAPLAFDHDEILRDAVERARAKLEYTDIAASFVPEPFTIADVRRVYETVWGVELDPGNFQRKIAPVFERVEGGDGGDVRSAGRGRPAALYRRRRRGSRAGADLTPIEPPFRRPETGG</sequence>
<dbReference type="AlphaFoldDB" id="A0A3N2D1M2"/>
<dbReference type="PANTHER" id="PTHR43736:SF4">
    <property type="entry name" value="SLR1690 PROTEIN"/>
    <property type="match status" value="1"/>
</dbReference>
<dbReference type="InterPro" id="IPR054105">
    <property type="entry name" value="WHD_NrtR"/>
</dbReference>
<dbReference type="CDD" id="cd18873">
    <property type="entry name" value="NUDIX_NadM_like"/>
    <property type="match status" value="1"/>
</dbReference>
<protein>
    <submittedName>
        <fullName evidence="3">8-oxo-dGTP diphosphatase</fullName>
    </submittedName>
</protein>
<dbReference type="Proteomes" id="UP000275356">
    <property type="component" value="Unassembled WGS sequence"/>
</dbReference>
<organism evidence="3 4">
    <name type="scientific">Salana multivorans</name>
    <dbReference type="NCBI Taxonomy" id="120377"/>
    <lineage>
        <taxon>Bacteria</taxon>
        <taxon>Bacillati</taxon>
        <taxon>Actinomycetota</taxon>
        <taxon>Actinomycetes</taxon>
        <taxon>Micrococcales</taxon>
        <taxon>Beutenbergiaceae</taxon>
        <taxon>Salana</taxon>
    </lineage>
</organism>
<evidence type="ECO:0000313" key="3">
    <source>
        <dbReference type="EMBL" id="ROR93374.1"/>
    </source>
</evidence>
<dbReference type="Gene3D" id="3.90.79.10">
    <property type="entry name" value="Nucleoside Triphosphate Pyrophosphohydrolase"/>
    <property type="match status" value="1"/>
</dbReference>
<proteinExistence type="predicted"/>
<evidence type="ECO:0000256" key="1">
    <source>
        <dbReference type="SAM" id="MobiDB-lite"/>
    </source>
</evidence>